<dbReference type="PIRSF" id="PIRSF004869">
    <property type="entry name" value="PflX_prd"/>
    <property type="match status" value="1"/>
</dbReference>
<keyword evidence="5" id="KW-0408">Iron</keyword>
<keyword evidence="3" id="KW-0949">S-adenosyl-L-methionine</keyword>
<dbReference type="GO" id="GO:0051539">
    <property type="term" value="F:4 iron, 4 sulfur cluster binding"/>
    <property type="evidence" value="ECO:0007669"/>
    <property type="project" value="UniProtKB-KW"/>
</dbReference>
<dbReference type="GO" id="GO:0046872">
    <property type="term" value="F:metal ion binding"/>
    <property type="evidence" value="ECO:0007669"/>
    <property type="project" value="UniProtKB-KW"/>
</dbReference>
<keyword evidence="4" id="KW-0479">Metal-binding</keyword>
<dbReference type="EMBL" id="LAZR01007871">
    <property type="protein sequence ID" value="KKM82379.1"/>
    <property type="molecule type" value="Genomic_DNA"/>
</dbReference>
<dbReference type="InterPro" id="IPR058240">
    <property type="entry name" value="rSAM_sf"/>
</dbReference>
<evidence type="ECO:0000259" key="7">
    <source>
        <dbReference type="PROSITE" id="PS51918"/>
    </source>
</evidence>
<dbReference type="PROSITE" id="PS51918">
    <property type="entry name" value="RADICAL_SAM"/>
    <property type="match status" value="1"/>
</dbReference>
<evidence type="ECO:0000313" key="8">
    <source>
        <dbReference type="EMBL" id="KKM82379.1"/>
    </source>
</evidence>
<dbReference type="InterPro" id="IPR016431">
    <property type="entry name" value="Pyrv-formate_lyase-activ_prd"/>
</dbReference>
<dbReference type="Pfam" id="PF04055">
    <property type="entry name" value="Radical_SAM"/>
    <property type="match status" value="1"/>
</dbReference>
<dbReference type="InterPro" id="IPR007197">
    <property type="entry name" value="rSAM"/>
</dbReference>
<evidence type="ECO:0000256" key="1">
    <source>
        <dbReference type="ARBA" id="ARBA00001966"/>
    </source>
</evidence>
<reference evidence="8" key="1">
    <citation type="journal article" date="2015" name="Nature">
        <title>Complex archaea that bridge the gap between prokaryotes and eukaryotes.</title>
        <authorList>
            <person name="Spang A."/>
            <person name="Saw J.H."/>
            <person name="Jorgensen S.L."/>
            <person name="Zaremba-Niedzwiedzka K."/>
            <person name="Martijn J."/>
            <person name="Lind A.E."/>
            <person name="van Eijk R."/>
            <person name="Schleper C."/>
            <person name="Guy L."/>
            <person name="Ettema T.J."/>
        </authorList>
    </citation>
    <scope>NUCLEOTIDE SEQUENCE</scope>
</reference>
<protein>
    <recommendedName>
        <fullName evidence="7">Radical SAM core domain-containing protein</fullName>
    </recommendedName>
</protein>
<dbReference type="PANTHER" id="PTHR30352:SF5">
    <property type="entry name" value="PYRUVATE FORMATE-LYASE 1-ACTIVATING ENZYME"/>
    <property type="match status" value="1"/>
</dbReference>
<comment type="cofactor">
    <cofactor evidence="1">
        <name>[4Fe-4S] cluster</name>
        <dbReference type="ChEBI" id="CHEBI:49883"/>
    </cofactor>
</comment>
<dbReference type="InterPro" id="IPR027596">
    <property type="entry name" value="AmmeMemoSam_rS"/>
</dbReference>
<keyword evidence="6" id="KW-0411">Iron-sulfur</keyword>
<dbReference type="SFLD" id="SFLDS00029">
    <property type="entry name" value="Radical_SAM"/>
    <property type="match status" value="1"/>
</dbReference>
<evidence type="ECO:0000256" key="5">
    <source>
        <dbReference type="ARBA" id="ARBA00023004"/>
    </source>
</evidence>
<dbReference type="SUPFAM" id="SSF102114">
    <property type="entry name" value="Radical SAM enzymes"/>
    <property type="match status" value="1"/>
</dbReference>
<name>A0A0F9KJT5_9ZZZZ</name>
<feature type="domain" description="Radical SAM core" evidence="7">
    <location>
        <begin position="68"/>
        <end position="308"/>
    </location>
</feature>
<evidence type="ECO:0000256" key="6">
    <source>
        <dbReference type="ARBA" id="ARBA00023014"/>
    </source>
</evidence>
<dbReference type="InterPro" id="IPR013785">
    <property type="entry name" value="Aldolase_TIM"/>
</dbReference>
<organism evidence="8">
    <name type="scientific">marine sediment metagenome</name>
    <dbReference type="NCBI Taxonomy" id="412755"/>
    <lineage>
        <taxon>unclassified sequences</taxon>
        <taxon>metagenomes</taxon>
        <taxon>ecological metagenomes</taxon>
    </lineage>
</organism>
<keyword evidence="2" id="KW-0004">4Fe-4S</keyword>
<sequence>MKHEALFYQSKNETKVSCYLCPHKCVIANGKLGYCGVRKNIDGKLYSMIYGEVSSACADAIEKKPLYHFYPGSYTYSIGSLGCNMRCRHCQNWEIAYSRIDDSDRGTSYVSPEELITLTLENKCKGISWTYNEPTIWMEYAIDGARLAKENGLYTVFVTNGYVELEALDAIGPYLDAYRVDIKGFDSYKTKETSDTEIKVSAELQDSRHCFYRDVANVKSVKPILEATIRAKSKWNMHVEIITNVVPDYNDDTEELHEIARWIVQNLGDMTPWHLSRFYPYLELSHVPPTPVSTLELARKIGVEEGLKFVYTGNVPGHKWENTYCYGCGKMLVERVGFYVKTFEIKNGICTKCESKIPIVGAFG</sequence>
<dbReference type="InterPro" id="IPR034457">
    <property type="entry name" value="Organic_radical-activating"/>
</dbReference>
<proteinExistence type="predicted"/>
<dbReference type="SFLD" id="SFLDG01101">
    <property type="entry name" value="Uncharacterised_Radical_SAM_Su"/>
    <property type="match status" value="1"/>
</dbReference>
<dbReference type="AlphaFoldDB" id="A0A0F9KJT5"/>
<dbReference type="CDD" id="cd01335">
    <property type="entry name" value="Radical_SAM"/>
    <property type="match status" value="1"/>
</dbReference>
<dbReference type="PANTHER" id="PTHR30352">
    <property type="entry name" value="PYRUVATE FORMATE-LYASE-ACTIVATING ENZYME"/>
    <property type="match status" value="1"/>
</dbReference>
<dbReference type="Gene3D" id="3.20.20.70">
    <property type="entry name" value="Aldolase class I"/>
    <property type="match status" value="1"/>
</dbReference>
<dbReference type="GO" id="GO:0003824">
    <property type="term" value="F:catalytic activity"/>
    <property type="evidence" value="ECO:0007669"/>
    <property type="project" value="InterPro"/>
</dbReference>
<accession>A0A0F9KJT5</accession>
<evidence type="ECO:0000256" key="2">
    <source>
        <dbReference type="ARBA" id="ARBA00022485"/>
    </source>
</evidence>
<comment type="caution">
    <text evidence="8">The sequence shown here is derived from an EMBL/GenBank/DDBJ whole genome shotgun (WGS) entry which is preliminary data.</text>
</comment>
<gene>
    <name evidence="8" type="ORF">LCGC14_1320180</name>
</gene>
<evidence type="ECO:0000256" key="3">
    <source>
        <dbReference type="ARBA" id="ARBA00022691"/>
    </source>
</evidence>
<evidence type="ECO:0000256" key="4">
    <source>
        <dbReference type="ARBA" id="ARBA00022723"/>
    </source>
</evidence>